<dbReference type="Pfam" id="PF01527">
    <property type="entry name" value="HTH_Tnp_1"/>
    <property type="match status" value="1"/>
</dbReference>
<dbReference type="PANTHER" id="PTHR33609">
    <property type="entry name" value="LOW CALCIUM RESPONSE LOCUS PROTEIN S"/>
    <property type="match status" value="1"/>
</dbReference>
<dbReference type="EMBL" id="ASJR01000035">
    <property type="protein sequence ID" value="ERP30752.1"/>
    <property type="molecule type" value="Genomic_DNA"/>
</dbReference>
<proteinExistence type="predicted"/>
<keyword evidence="2" id="KW-1185">Reference proteome</keyword>
<reference evidence="1 2" key="1">
    <citation type="journal article" date="2013" name="Environ. Microbiol.">
        <title>Genome analysis of Chitinivibrio alkaliphilus gen. nov., sp. nov., a novel extremely haloalkaliphilic anaerobic chitinolytic bacterium from the candidate phylum Termite Group 3.</title>
        <authorList>
            <person name="Sorokin D.Y."/>
            <person name="Gumerov V.M."/>
            <person name="Rakitin A.L."/>
            <person name="Beletsky A.V."/>
            <person name="Damste J.S."/>
            <person name="Muyzer G."/>
            <person name="Mardanov A.V."/>
            <person name="Ravin N.V."/>
        </authorList>
    </citation>
    <scope>NUCLEOTIDE SEQUENCE [LARGE SCALE GENOMIC DNA]</scope>
    <source>
        <strain evidence="1 2">ACht1</strain>
    </source>
</reference>
<organism evidence="1 2">
    <name type="scientific">Chitinivibrio alkaliphilus ACht1</name>
    <dbReference type="NCBI Taxonomy" id="1313304"/>
    <lineage>
        <taxon>Bacteria</taxon>
        <taxon>Pseudomonadati</taxon>
        <taxon>Fibrobacterota</taxon>
        <taxon>Chitinivibrionia</taxon>
        <taxon>Chitinivibrionales</taxon>
        <taxon>Chitinivibrionaceae</taxon>
        <taxon>Chitinivibrio</taxon>
    </lineage>
</organism>
<sequence>MKKRFTEVQIIRILQEVDSGTPTSEVARQYDIHQKTIYNWRSKYGGMEPSDIQKMKLLEEENNRLKRLVADVSLDNQVLKDVNSKNW</sequence>
<comment type="caution">
    <text evidence="1">The sequence shown here is derived from an EMBL/GenBank/DDBJ whole genome shotgun (WGS) entry which is preliminary data.</text>
</comment>
<dbReference type="SUPFAM" id="SSF46689">
    <property type="entry name" value="Homeodomain-like"/>
    <property type="match status" value="1"/>
</dbReference>
<dbReference type="InterPro" id="IPR052546">
    <property type="entry name" value="Transposase_8_domain"/>
</dbReference>
<evidence type="ECO:0000313" key="2">
    <source>
        <dbReference type="Proteomes" id="UP000017148"/>
    </source>
</evidence>
<dbReference type="GO" id="GO:0006313">
    <property type="term" value="P:DNA transposition"/>
    <property type="evidence" value="ECO:0007669"/>
    <property type="project" value="InterPro"/>
</dbReference>
<dbReference type="AlphaFoldDB" id="U7D6P2"/>
<dbReference type="eggNOG" id="COG2963">
    <property type="taxonomic scope" value="Bacteria"/>
</dbReference>
<protein>
    <submittedName>
        <fullName evidence="1">Transposase</fullName>
    </submittedName>
</protein>
<dbReference type="RefSeq" id="WP_022637765.1">
    <property type="nucleotide sequence ID" value="NZ_ASJR01000035.1"/>
</dbReference>
<dbReference type="InterPro" id="IPR009057">
    <property type="entry name" value="Homeodomain-like_sf"/>
</dbReference>
<dbReference type="Gene3D" id="1.10.10.60">
    <property type="entry name" value="Homeodomain-like"/>
    <property type="match status" value="1"/>
</dbReference>
<dbReference type="InterPro" id="IPR002514">
    <property type="entry name" value="Transposase_8"/>
</dbReference>
<dbReference type="PANTHER" id="PTHR33609:SF1">
    <property type="entry name" value="TRANSPOSASE"/>
    <property type="match status" value="1"/>
</dbReference>
<name>U7D6P2_9BACT</name>
<dbReference type="Proteomes" id="UP000017148">
    <property type="component" value="Unassembled WGS sequence"/>
</dbReference>
<dbReference type="GO" id="GO:0003677">
    <property type="term" value="F:DNA binding"/>
    <property type="evidence" value="ECO:0007669"/>
    <property type="project" value="InterPro"/>
</dbReference>
<evidence type="ECO:0000313" key="1">
    <source>
        <dbReference type="EMBL" id="ERP30752.1"/>
    </source>
</evidence>
<accession>U7D6P2</accession>
<dbReference type="OrthoDB" id="5392217at2"/>
<gene>
    <name evidence="1" type="ORF">CALK_2418</name>
</gene>
<dbReference type="GO" id="GO:0004803">
    <property type="term" value="F:transposase activity"/>
    <property type="evidence" value="ECO:0007669"/>
    <property type="project" value="InterPro"/>
</dbReference>